<protein>
    <recommendedName>
        <fullName evidence="2 6">F-actin-capping protein subunit alpha</fullName>
    </recommendedName>
</protein>
<dbReference type="GO" id="GO:0051016">
    <property type="term" value="P:barbed-end actin filament capping"/>
    <property type="evidence" value="ECO:0007669"/>
    <property type="project" value="UniProtKB-UniRule"/>
</dbReference>
<dbReference type="InterPro" id="IPR042489">
    <property type="entry name" value="CapZ_alpha_1"/>
</dbReference>
<dbReference type="Gene3D" id="3.30.1140.60">
    <property type="entry name" value="F-actin capping protein, alpha subunit"/>
    <property type="match status" value="1"/>
</dbReference>
<accession>A0A9P7BEH3</accession>
<dbReference type="InterPro" id="IPR037282">
    <property type="entry name" value="CapZ_alpha/beta"/>
</dbReference>
<comment type="similarity">
    <text evidence="1 6">Belongs to the F-actin-capping protein alpha subunit family.</text>
</comment>
<sequence>MSEVEDIVRQIIKTSPPGDDTNIISDIKSLLGHADADKLISNVLREHYTTELNTDNMKSGDIKLVKLNNSNDYTIISKYNSSGLKFFDTKHGILFDYDFINSKIIDIENKLPSNIDSNSVSFIQNQLNDYINSHFTNLSTGLVIPDENNLGLTFIIIGEKLNDSNFYNGKWISIYKWNSNDNQLSSIVKVKVHYYEDGNVILNTFKTENLGIIDNADNIVQKISDYEKNLELNTLQNVNELNEEKFKNLRRLLPISRSKIQWGRAIGNYKLGQNVVGGRH</sequence>
<comment type="subunit">
    <text evidence="6">Heterodimer of an alpha and a beta subunit.</text>
</comment>
<dbReference type="GO" id="GO:0030479">
    <property type="term" value="C:actin cortical patch"/>
    <property type="evidence" value="ECO:0007669"/>
    <property type="project" value="TreeGrafter"/>
</dbReference>
<dbReference type="GO" id="GO:0051015">
    <property type="term" value="F:actin filament binding"/>
    <property type="evidence" value="ECO:0007669"/>
    <property type="project" value="TreeGrafter"/>
</dbReference>
<comment type="function">
    <text evidence="5 6">F-actin-capping proteins bind in a Ca(2+)-independent manner to the fast growing ends of actin filaments (barbed end) thereby blocking the exchange of subunits at these ends. Unlike other capping proteins (such as gelsolin and severin), these proteins do not sever actin filaments.</text>
</comment>
<gene>
    <name evidence="7" type="primary">CAP1</name>
    <name evidence="7" type="ORF">C6P40_005249</name>
</gene>
<organism evidence="7 8">
    <name type="scientific">Pichia californica</name>
    <dbReference type="NCBI Taxonomy" id="460514"/>
    <lineage>
        <taxon>Eukaryota</taxon>
        <taxon>Fungi</taxon>
        <taxon>Dikarya</taxon>
        <taxon>Ascomycota</taxon>
        <taxon>Saccharomycotina</taxon>
        <taxon>Pichiomycetes</taxon>
        <taxon>Pichiales</taxon>
        <taxon>Pichiaceae</taxon>
        <taxon>Pichia</taxon>
    </lineage>
</organism>
<dbReference type="InterPro" id="IPR002189">
    <property type="entry name" value="CapZ_alpha"/>
</dbReference>
<comment type="caution">
    <text evidence="7">The sequence shown here is derived from an EMBL/GenBank/DDBJ whole genome shotgun (WGS) entry which is preliminary data.</text>
</comment>
<reference evidence="7" key="1">
    <citation type="submission" date="2020-11" db="EMBL/GenBank/DDBJ databases">
        <title>Kefir isolates.</title>
        <authorList>
            <person name="Marcisauskas S."/>
            <person name="Kim Y."/>
            <person name="Blasche S."/>
        </authorList>
    </citation>
    <scope>NUCLEOTIDE SEQUENCE</scope>
    <source>
        <strain evidence="7">Olga-1</strain>
    </source>
</reference>
<dbReference type="PANTHER" id="PTHR10653:SF0">
    <property type="entry name" value="F-ACTIN-CAPPING PROTEIN SUBUNIT ALPHA"/>
    <property type="match status" value="1"/>
</dbReference>
<dbReference type="PRINTS" id="PR00191">
    <property type="entry name" value="FACTINCAPA"/>
</dbReference>
<dbReference type="Pfam" id="PF01267">
    <property type="entry name" value="F-actin_cap_A"/>
    <property type="match status" value="1"/>
</dbReference>
<dbReference type="GO" id="GO:0030036">
    <property type="term" value="P:actin cytoskeleton organization"/>
    <property type="evidence" value="ECO:0007669"/>
    <property type="project" value="TreeGrafter"/>
</dbReference>
<dbReference type="AlphaFoldDB" id="A0A9P7BEH3"/>
<evidence type="ECO:0000256" key="5">
    <source>
        <dbReference type="ARBA" id="ARBA00025389"/>
    </source>
</evidence>
<evidence type="ECO:0000313" key="7">
    <source>
        <dbReference type="EMBL" id="KAG0689312.1"/>
    </source>
</evidence>
<dbReference type="Gene3D" id="3.90.1150.210">
    <property type="entry name" value="F-actin capping protein, beta subunit"/>
    <property type="match status" value="1"/>
</dbReference>
<name>A0A9P7BEH3_9ASCO</name>
<proteinExistence type="inferred from homology"/>
<keyword evidence="4 6" id="KW-0009">Actin-binding</keyword>
<dbReference type="InterPro" id="IPR017865">
    <property type="entry name" value="F-actin_cap_asu_CS"/>
</dbReference>
<dbReference type="PANTHER" id="PTHR10653">
    <property type="entry name" value="F-ACTIN-CAPPING PROTEIN SUBUNIT ALPHA"/>
    <property type="match status" value="1"/>
</dbReference>
<dbReference type="Proteomes" id="UP000697127">
    <property type="component" value="Unassembled WGS sequence"/>
</dbReference>
<evidence type="ECO:0000256" key="3">
    <source>
        <dbReference type="ARBA" id="ARBA00022467"/>
    </source>
</evidence>
<evidence type="ECO:0000256" key="4">
    <source>
        <dbReference type="ARBA" id="ARBA00023203"/>
    </source>
</evidence>
<evidence type="ECO:0000313" key="8">
    <source>
        <dbReference type="Proteomes" id="UP000697127"/>
    </source>
</evidence>
<dbReference type="EMBL" id="PUHW01000088">
    <property type="protein sequence ID" value="KAG0689312.1"/>
    <property type="molecule type" value="Genomic_DNA"/>
</dbReference>
<keyword evidence="8" id="KW-1185">Reference proteome</keyword>
<dbReference type="SUPFAM" id="SSF90096">
    <property type="entry name" value="Subunits of heterodimeric actin filament capping protein Capz"/>
    <property type="match status" value="1"/>
</dbReference>
<dbReference type="GO" id="GO:0008290">
    <property type="term" value="C:F-actin capping protein complex"/>
    <property type="evidence" value="ECO:0007669"/>
    <property type="project" value="UniProtKB-UniRule"/>
</dbReference>
<evidence type="ECO:0000256" key="2">
    <source>
        <dbReference type="ARBA" id="ARBA00014038"/>
    </source>
</evidence>
<dbReference type="InterPro" id="IPR042276">
    <property type="entry name" value="CapZ_alpha/beta_2"/>
</dbReference>
<evidence type="ECO:0000256" key="6">
    <source>
        <dbReference type="RuleBase" id="RU365077"/>
    </source>
</evidence>
<dbReference type="PROSITE" id="PS00748">
    <property type="entry name" value="F_ACTIN_CAPPING_A_1"/>
    <property type="match status" value="1"/>
</dbReference>
<keyword evidence="3 6" id="KW-0117">Actin capping</keyword>
<evidence type="ECO:0000256" key="1">
    <source>
        <dbReference type="ARBA" id="ARBA00010479"/>
    </source>
</evidence>